<reference evidence="4 5" key="1">
    <citation type="submission" date="2016-10" db="EMBL/GenBank/DDBJ databases">
        <authorList>
            <person name="Varghese N."/>
            <person name="Submissions S."/>
        </authorList>
    </citation>
    <scope>NUCLEOTIDE SEQUENCE [LARGE SCALE GENOMIC DNA]</scope>
    <source>
        <strain evidence="4 5">DSM 20586</strain>
    </source>
</reference>
<dbReference type="CDD" id="cd00761">
    <property type="entry name" value="Glyco_tranf_GTA_type"/>
    <property type="match status" value="1"/>
</dbReference>
<dbReference type="SUPFAM" id="SSF53448">
    <property type="entry name" value="Nucleotide-diphospho-sugar transferases"/>
    <property type="match status" value="1"/>
</dbReference>
<dbReference type="AlphaFoldDB" id="A0AB38A4S2"/>
<dbReference type="RefSeq" id="WP_021736235.1">
    <property type="nucleotide sequence ID" value="NZ_CALJSN010000005.1"/>
</dbReference>
<dbReference type="Gene3D" id="3.90.550.10">
    <property type="entry name" value="Spore Coat Polysaccharide Biosynthesis Protein SpsA, Chain A"/>
    <property type="match status" value="1"/>
</dbReference>
<dbReference type="InterPro" id="IPR001173">
    <property type="entry name" value="Glyco_trans_2-like"/>
</dbReference>
<keyword evidence="2 4" id="KW-0808">Transferase</keyword>
<dbReference type="Proteomes" id="UP000183687">
    <property type="component" value="Unassembled WGS sequence"/>
</dbReference>
<dbReference type="InterPro" id="IPR029044">
    <property type="entry name" value="Nucleotide-diphossugar_trans"/>
</dbReference>
<feature type="domain" description="Glycosyltransferase 2-like" evidence="3">
    <location>
        <begin position="12"/>
        <end position="170"/>
    </location>
</feature>
<dbReference type="PANTHER" id="PTHR22916:SF51">
    <property type="entry name" value="GLYCOSYLTRANSFERASE EPSH-RELATED"/>
    <property type="match status" value="1"/>
</dbReference>
<evidence type="ECO:0000256" key="1">
    <source>
        <dbReference type="ARBA" id="ARBA00022676"/>
    </source>
</evidence>
<accession>A0AB38A4S2</accession>
<keyword evidence="1" id="KW-0328">Glycosyltransferase</keyword>
<evidence type="ECO:0000259" key="3">
    <source>
        <dbReference type="Pfam" id="PF00535"/>
    </source>
</evidence>
<evidence type="ECO:0000313" key="4">
    <source>
        <dbReference type="EMBL" id="SEB43110.1"/>
    </source>
</evidence>
<name>A0AB38A4S2_9ACTN</name>
<dbReference type="EMBL" id="FNSH01000001">
    <property type="protein sequence ID" value="SEB43110.1"/>
    <property type="molecule type" value="Genomic_DNA"/>
</dbReference>
<dbReference type="GO" id="GO:0016757">
    <property type="term" value="F:glycosyltransferase activity"/>
    <property type="evidence" value="ECO:0007669"/>
    <property type="project" value="UniProtKB-KW"/>
</dbReference>
<proteinExistence type="predicted"/>
<dbReference type="PANTHER" id="PTHR22916">
    <property type="entry name" value="GLYCOSYLTRANSFERASE"/>
    <property type="match status" value="1"/>
</dbReference>
<protein>
    <submittedName>
        <fullName evidence="4">Glycosyl transferase family 2</fullName>
    </submittedName>
</protein>
<comment type="caution">
    <text evidence="4">The sequence shown here is derived from an EMBL/GenBank/DDBJ whole genome shotgun (WGS) entry which is preliminary data.</text>
</comment>
<evidence type="ECO:0000313" key="5">
    <source>
        <dbReference type="Proteomes" id="UP000183687"/>
    </source>
</evidence>
<gene>
    <name evidence="4" type="ORF">SAMN04489746_0197</name>
</gene>
<organism evidence="4 5">
    <name type="scientific">Atopobium minutum</name>
    <dbReference type="NCBI Taxonomy" id="1381"/>
    <lineage>
        <taxon>Bacteria</taxon>
        <taxon>Bacillati</taxon>
        <taxon>Actinomycetota</taxon>
        <taxon>Coriobacteriia</taxon>
        <taxon>Coriobacteriales</taxon>
        <taxon>Atopobiaceae</taxon>
        <taxon>Atopobium</taxon>
    </lineage>
</organism>
<dbReference type="Pfam" id="PF00535">
    <property type="entry name" value="Glycos_transf_2"/>
    <property type="match status" value="1"/>
</dbReference>
<sequence>MPTVSSENPSLSILVPIFNVEKYLRQCLTSLMAQDYQDFEIILLNDGSTDGSARIAEEFSAAYEHVSLINKENSGYGATLNLGIDKARGDYIGFLESDDLMYSGALRVLMDAAVRYDADVVRGTYSYYWSLENRDELQHPYAADLIGRPKDYRADVRPFLAQHAIWDGVYRRQMLFDQNIRFLETAGASYQDTSFAFKTYAASQKTVFLDTPIIHYRQDNEGSSVRSRGKVYAVCQEYDEIDRWLAHRNNQSFEKNLQRAALISRYNAYLWNVDRIAPEFREEFICFMSKEFSLMDDAGRIDWTHLDEWRTLNLRKIMLDPKGYLTIRQRLHGKSAVSKAAFALELGGPAALFSAIKERKTR</sequence>
<evidence type="ECO:0000256" key="2">
    <source>
        <dbReference type="ARBA" id="ARBA00022679"/>
    </source>
</evidence>